<gene>
    <name evidence="9" type="primary">Mlh1</name>
    <name evidence="9" type="ORF">PHATRDRAFT_54331</name>
</gene>
<evidence type="ECO:0000256" key="1">
    <source>
        <dbReference type="ARBA" id="ARBA00004123"/>
    </source>
</evidence>
<dbReference type="InterPro" id="IPR036890">
    <property type="entry name" value="HATPase_C_sf"/>
</dbReference>
<dbReference type="InterPro" id="IPR014721">
    <property type="entry name" value="Ribsml_uS5_D2-typ_fold_subgr"/>
</dbReference>
<evidence type="ECO:0000259" key="8">
    <source>
        <dbReference type="SMART" id="SM01340"/>
    </source>
</evidence>
<proteinExistence type="inferred from homology"/>
<dbReference type="InParanoid" id="B7FV15"/>
<name>B7FV15_PHATC</name>
<feature type="compositionally biased region" description="Low complexity" evidence="7">
    <location>
        <begin position="432"/>
        <end position="445"/>
    </location>
</feature>
<evidence type="ECO:0000256" key="3">
    <source>
        <dbReference type="ARBA" id="ARBA00006082"/>
    </source>
</evidence>
<evidence type="ECO:0000256" key="2">
    <source>
        <dbReference type="ARBA" id="ARBA00004229"/>
    </source>
</evidence>
<dbReference type="Gene3D" id="3.30.565.10">
    <property type="entry name" value="Histidine kinase-like ATPase, C-terminal domain"/>
    <property type="match status" value="1"/>
</dbReference>
<evidence type="ECO:0000256" key="7">
    <source>
        <dbReference type="SAM" id="MobiDB-lite"/>
    </source>
</evidence>
<dbReference type="GO" id="GO:0030983">
    <property type="term" value="F:mismatched DNA binding"/>
    <property type="evidence" value="ECO:0007669"/>
    <property type="project" value="InterPro"/>
</dbReference>
<sequence>MEDSALTRSGEIQILPQEVVDKIAAGEVVQRPVSVVKELVENALDAGATEVIVTVEKGGLAKITIADNGGGIRPQDLPLAATRHATSKLRTTEDFAHLCSFGFRGEALASVSMVSHLCITSRVPEVKVGYKLAYRGGKPLQSPKPTARKPGTTVLVEDLFFNLPHRKVLRPADEYNKILTVLQHYSILYAEQGIGLVCQKSGKKSTTDLNTSNAVAVLRSALDAGQANDDALRKLQLRATQQVIAQVFGSQLISHLQGFDSRGTQLVLFINSRLVECNGLKRVMEDIYSEYTKIKPFLYLRLDVPPDTVDVNVHPTKKEVALLYLDEICKHISSQLRQTLSRAGQTFEQEDLSVQSRLSNPYKRKVSAICTDNAPSGMHLLASQQPGKKSAACKLIRTDQSTQVGALEPYLVQKSQSETPLSDKTYQNETPSSTSSSQHSSESLLDTSQFSIRSLRKRVRKRSTSRLEKRLRTSCWVGVVSRQRSLVQVGEDLVLMNHLEFSRQMFYQLALDRFGGGMNLAELGEGGQGAVDIQVIIAQALQLEEKTRGLLTTSETNSALADQAATCLMDNSEMLEEYFSIAIEKDDLGRIMLKGLPVLLEGHCPQPHGLALFLLRLATEVDWSEERLCFHGVCRELGAYYSQLPSDNEALESFIRHTLFPAISTLTVPPTVLEEEGCFQSVTKLSKLFRVFERC</sequence>
<dbReference type="InterPro" id="IPR014762">
    <property type="entry name" value="DNA_mismatch_repair_CS"/>
</dbReference>
<dbReference type="Pfam" id="PF01119">
    <property type="entry name" value="DNA_mis_repair"/>
    <property type="match status" value="1"/>
</dbReference>
<protein>
    <submittedName>
        <fullName evidence="9">Mutl-like protein 1</fullName>
    </submittedName>
</protein>
<dbReference type="CDD" id="cd16926">
    <property type="entry name" value="HATPase_MutL-MLH-PMS-like"/>
    <property type="match status" value="1"/>
</dbReference>
<keyword evidence="10" id="KW-1185">Reference proteome</keyword>
<dbReference type="GO" id="GO:0009507">
    <property type="term" value="C:chloroplast"/>
    <property type="evidence" value="ECO:0007669"/>
    <property type="project" value="UniProtKB-SubCell"/>
</dbReference>
<dbReference type="STRING" id="556484.B7FV15"/>
<dbReference type="FunCoup" id="B7FV15">
    <property type="interactions" value="218"/>
</dbReference>
<dbReference type="Pfam" id="PF16413">
    <property type="entry name" value="Mlh1_C"/>
    <property type="match status" value="1"/>
</dbReference>
<organism evidence="9 10">
    <name type="scientific">Phaeodactylum tricornutum (strain CCAP 1055/1)</name>
    <dbReference type="NCBI Taxonomy" id="556484"/>
    <lineage>
        <taxon>Eukaryota</taxon>
        <taxon>Sar</taxon>
        <taxon>Stramenopiles</taxon>
        <taxon>Ochrophyta</taxon>
        <taxon>Bacillariophyta</taxon>
        <taxon>Bacillariophyceae</taxon>
        <taxon>Bacillariophycidae</taxon>
        <taxon>Naviculales</taxon>
        <taxon>Phaeodactylaceae</taxon>
        <taxon>Phaeodactylum</taxon>
    </lineage>
</organism>
<dbReference type="SMART" id="SM01340">
    <property type="entry name" value="DNA_mis_repair"/>
    <property type="match status" value="1"/>
</dbReference>
<feature type="domain" description="DNA mismatch repair protein S5" evidence="8">
    <location>
        <begin position="244"/>
        <end position="341"/>
    </location>
</feature>
<dbReference type="InterPro" id="IPR013507">
    <property type="entry name" value="DNA_mismatch_S5_2-like"/>
</dbReference>
<dbReference type="PANTHER" id="PTHR10073">
    <property type="entry name" value="DNA MISMATCH REPAIR PROTEIN MLH, PMS, MUTL"/>
    <property type="match status" value="1"/>
</dbReference>
<dbReference type="InterPro" id="IPR002099">
    <property type="entry name" value="MutL/Mlh/PMS"/>
</dbReference>
<comment type="similarity">
    <text evidence="3">Belongs to the DNA mismatch repair MutL/HexB family.</text>
</comment>
<dbReference type="GeneID" id="7199485"/>
<keyword evidence="6" id="KW-0539">Nucleus</keyword>
<dbReference type="GO" id="GO:0032389">
    <property type="term" value="C:MutLalpha complex"/>
    <property type="evidence" value="ECO:0007669"/>
    <property type="project" value="TreeGrafter"/>
</dbReference>
<evidence type="ECO:0000313" key="10">
    <source>
        <dbReference type="Proteomes" id="UP000000759"/>
    </source>
</evidence>
<evidence type="ECO:0000256" key="4">
    <source>
        <dbReference type="ARBA" id="ARBA00022763"/>
    </source>
</evidence>
<dbReference type="GO" id="GO:0005524">
    <property type="term" value="F:ATP binding"/>
    <property type="evidence" value="ECO:0007669"/>
    <property type="project" value="InterPro"/>
</dbReference>
<reference evidence="9 10" key="1">
    <citation type="journal article" date="2008" name="Nature">
        <title>The Phaeodactylum genome reveals the evolutionary history of diatom genomes.</title>
        <authorList>
            <person name="Bowler C."/>
            <person name="Allen A.E."/>
            <person name="Badger J.H."/>
            <person name="Grimwood J."/>
            <person name="Jabbari K."/>
            <person name="Kuo A."/>
            <person name="Maheswari U."/>
            <person name="Martens C."/>
            <person name="Maumus F."/>
            <person name="Otillar R.P."/>
            <person name="Rayko E."/>
            <person name="Salamov A."/>
            <person name="Vandepoele K."/>
            <person name="Beszteri B."/>
            <person name="Gruber A."/>
            <person name="Heijde M."/>
            <person name="Katinka M."/>
            <person name="Mock T."/>
            <person name="Valentin K."/>
            <person name="Verret F."/>
            <person name="Berges J.A."/>
            <person name="Brownlee C."/>
            <person name="Cadoret J.P."/>
            <person name="Chiovitti A."/>
            <person name="Choi C.J."/>
            <person name="Coesel S."/>
            <person name="De Martino A."/>
            <person name="Detter J.C."/>
            <person name="Durkin C."/>
            <person name="Falciatore A."/>
            <person name="Fournet J."/>
            <person name="Haruta M."/>
            <person name="Huysman M.J."/>
            <person name="Jenkins B.D."/>
            <person name="Jiroutova K."/>
            <person name="Jorgensen R.E."/>
            <person name="Joubert Y."/>
            <person name="Kaplan A."/>
            <person name="Kroger N."/>
            <person name="Kroth P.G."/>
            <person name="La Roche J."/>
            <person name="Lindquist E."/>
            <person name="Lommer M."/>
            <person name="Martin-Jezequel V."/>
            <person name="Lopez P.J."/>
            <person name="Lucas S."/>
            <person name="Mangogna M."/>
            <person name="McGinnis K."/>
            <person name="Medlin L.K."/>
            <person name="Montsant A."/>
            <person name="Oudot-Le Secq M.P."/>
            <person name="Napoli C."/>
            <person name="Obornik M."/>
            <person name="Parker M.S."/>
            <person name="Petit J.L."/>
            <person name="Porcel B.M."/>
            <person name="Poulsen N."/>
            <person name="Robison M."/>
            <person name="Rychlewski L."/>
            <person name="Rynearson T.A."/>
            <person name="Schmutz J."/>
            <person name="Shapiro H."/>
            <person name="Siaut M."/>
            <person name="Stanley M."/>
            <person name="Sussman M.R."/>
            <person name="Taylor A.R."/>
            <person name="Vardi A."/>
            <person name="von Dassow P."/>
            <person name="Vyverman W."/>
            <person name="Willis A."/>
            <person name="Wyrwicz L.S."/>
            <person name="Rokhsar D.S."/>
            <person name="Weissenbach J."/>
            <person name="Armbrust E.V."/>
            <person name="Green B.R."/>
            <person name="Van de Peer Y."/>
            <person name="Grigoriev I.V."/>
        </authorList>
    </citation>
    <scope>NUCLEOTIDE SEQUENCE [LARGE SCALE GENOMIC DNA]</scope>
    <source>
        <strain evidence="9 10">CCAP 1055/1</strain>
    </source>
</reference>
<feature type="region of interest" description="Disordered" evidence="7">
    <location>
        <begin position="416"/>
        <end position="445"/>
    </location>
</feature>
<dbReference type="PaxDb" id="2850-Phatr54331"/>
<dbReference type="InterPro" id="IPR032189">
    <property type="entry name" value="Mlh1_C"/>
</dbReference>
<comment type="subcellular location">
    <subcellularLocation>
        <location evidence="1">Nucleus</location>
    </subcellularLocation>
    <subcellularLocation>
        <location evidence="2">Plastid</location>
        <location evidence="2">Chloroplast</location>
    </subcellularLocation>
</comment>
<dbReference type="GO" id="GO:0016887">
    <property type="term" value="F:ATP hydrolysis activity"/>
    <property type="evidence" value="ECO:0007669"/>
    <property type="project" value="InterPro"/>
</dbReference>
<dbReference type="InterPro" id="IPR020568">
    <property type="entry name" value="Ribosomal_Su5_D2-typ_SF"/>
</dbReference>
<dbReference type="OrthoDB" id="10254304at2759"/>
<dbReference type="InterPro" id="IPR038973">
    <property type="entry name" value="MutL/Mlh/Pms-like"/>
</dbReference>
<evidence type="ECO:0000256" key="6">
    <source>
        <dbReference type="ARBA" id="ARBA00023242"/>
    </source>
</evidence>
<dbReference type="FunFam" id="3.30.565.10:FF:000003">
    <property type="entry name" value="DNA mismatch repair endonuclease MutL"/>
    <property type="match status" value="1"/>
</dbReference>
<dbReference type="PROSITE" id="PS00058">
    <property type="entry name" value="DNA_MISMATCH_REPAIR_1"/>
    <property type="match status" value="1"/>
</dbReference>
<evidence type="ECO:0000256" key="5">
    <source>
        <dbReference type="ARBA" id="ARBA00023204"/>
    </source>
</evidence>
<accession>B7FV15</accession>
<dbReference type="NCBIfam" id="TIGR00585">
    <property type="entry name" value="mutl"/>
    <property type="match status" value="1"/>
</dbReference>
<dbReference type="Gene3D" id="3.30.230.10">
    <property type="match status" value="1"/>
</dbReference>
<dbReference type="eggNOG" id="KOG1979">
    <property type="taxonomic scope" value="Eukaryota"/>
</dbReference>
<dbReference type="EMBL" id="CM000608">
    <property type="protein sequence ID" value="EEC49542.1"/>
    <property type="molecule type" value="Genomic_DNA"/>
</dbReference>
<dbReference type="PANTHER" id="PTHR10073:SF12">
    <property type="entry name" value="DNA MISMATCH REPAIR PROTEIN MLH1"/>
    <property type="match status" value="1"/>
</dbReference>
<reference evidence="10" key="2">
    <citation type="submission" date="2008-08" db="EMBL/GenBank/DDBJ databases">
        <authorList>
            <consortium name="Diatom Consortium"/>
            <person name="Grigoriev I."/>
            <person name="Grimwood J."/>
            <person name="Kuo A."/>
            <person name="Otillar R.P."/>
            <person name="Salamov A."/>
            <person name="Detter J.C."/>
            <person name="Lindquist E."/>
            <person name="Shapiro H."/>
            <person name="Lucas S."/>
            <person name="Glavina del Rio T."/>
            <person name="Pitluck S."/>
            <person name="Rokhsar D."/>
            <person name="Bowler C."/>
        </authorList>
    </citation>
    <scope>GENOME REANNOTATION</scope>
    <source>
        <strain evidence="10">CCAP 1055/1</strain>
    </source>
</reference>
<dbReference type="GO" id="GO:0140664">
    <property type="term" value="F:ATP-dependent DNA damage sensor activity"/>
    <property type="evidence" value="ECO:0007669"/>
    <property type="project" value="InterPro"/>
</dbReference>
<dbReference type="Pfam" id="PF13589">
    <property type="entry name" value="HATPase_c_3"/>
    <property type="match status" value="1"/>
</dbReference>
<evidence type="ECO:0000313" key="9">
    <source>
        <dbReference type="EMBL" id="EEC49542.1"/>
    </source>
</evidence>
<dbReference type="SUPFAM" id="SSF54211">
    <property type="entry name" value="Ribosomal protein S5 domain 2-like"/>
    <property type="match status" value="1"/>
</dbReference>
<dbReference type="GO" id="GO:0006298">
    <property type="term" value="P:mismatch repair"/>
    <property type="evidence" value="ECO:0007669"/>
    <property type="project" value="InterPro"/>
</dbReference>
<dbReference type="RefSeq" id="XP_002178844.1">
    <property type="nucleotide sequence ID" value="XM_002178808.1"/>
</dbReference>
<dbReference type="Proteomes" id="UP000000759">
    <property type="component" value="Chromosome 5"/>
</dbReference>
<dbReference type="AlphaFoldDB" id="B7FV15"/>
<feature type="compositionally biased region" description="Polar residues" evidence="7">
    <location>
        <begin position="416"/>
        <end position="431"/>
    </location>
</feature>
<dbReference type="SUPFAM" id="SSF55874">
    <property type="entry name" value="ATPase domain of HSP90 chaperone/DNA topoisomerase II/histidine kinase"/>
    <property type="match status" value="1"/>
</dbReference>
<dbReference type="KEGG" id="pti:PHATRDRAFT_54331"/>
<keyword evidence="4" id="KW-0227">DNA damage</keyword>
<keyword evidence="5" id="KW-0234">DNA repair</keyword>